<evidence type="ECO:0000313" key="2">
    <source>
        <dbReference type="EMBL" id="KAF5184737.1"/>
    </source>
</evidence>
<accession>A0A7J6VJ01</accession>
<evidence type="ECO:0000313" key="3">
    <source>
        <dbReference type="Proteomes" id="UP000554482"/>
    </source>
</evidence>
<gene>
    <name evidence="2" type="ORF">FRX31_025676</name>
</gene>
<dbReference type="AlphaFoldDB" id="A0A7J6VJ01"/>
<feature type="transmembrane region" description="Helical" evidence="1">
    <location>
        <begin position="79"/>
        <end position="103"/>
    </location>
</feature>
<dbReference type="Proteomes" id="UP000554482">
    <property type="component" value="Unassembled WGS sequence"/>
</dbReference>
<feature type="non-terminal residue" evidence="2">
    <location>
        <position position="113"/>
    </location>
</feature>
<keyword evidence="1" id="KW-0472">Membrane</keyword>
<keyword evidence="1" id="KW-0812">Transmembrane</keyword>
<protein>
    <submittedName>
        <fullName evidence="2">Uncharacterized protein</fullName>
    </submittedName>
</protein>
<evidence type="ECO:0000256" key="1">
    <source>
        <dbReference type="SAM" id="Phobius"/>
    </source>
</evidence>
<keyword evidence="1" id="KW-1133">Transmembrane helix</keyword>
<organism evidence="2 3">
    <name type="scientific">Thalictrum thalictroides</name>
    <name type="common">Rue-anemone</name>
    <name type="synonym">Anemone thalictroides</name>
    <dbReference type="NCBI Taxonomy" id="46969"/>
    <lineage>
        <taxon>Eukaryota</taxon>
        <taxon>Viridiplantae</taxon>
        <taxon>Streptophyta</taxon>
        <taxon>Embryophyta</taxon>
        <taxon>Tracheophyta</taxon>
        <taxon>Spermatophyta</taxon>
        <taxon>Magnoliopsida</taxon>
        <taxon>Ranunculales</taxon>
        <taxon>Ranunculaceae</taxon>
        <taxon>Thalictroideae</taxon>
        <taxon>Thalictrum</taxon>
    </lineage>
</organism>
<feature type="transmembrane region" description="Helical" evidence="1">
    <location>
        <begin position="20"/>
        <end position="45"/>
    </location>
</feature>
<sequence length="113" mass="12164">MVGELLEDEGRRISPCNIVIISYLIGLTLILVGLSVIIAGAEFIWCDSIGRTTFSWPTAIDDDNSDQVASAAEPKPLNVALFIVIFLQLLGGIFALCFGPAIARDYNIVPVPD</sequence>
<dbReference type="EMBL" id="JABWDY010031658">
    <property type="protein sequence ID" value="KAF5184737.1"/>
    <property type="molecule type" value="Genomic_DNA"/>
</dbReference>
<keyword evidence="3" id="KW-1185">Reference proteome</keyword>
<proteinExistence type="predicted"/>
<reference evidence="2 3" key="1">
    <citation type="submission" date="2020-06" db="EMBL/GenBank/DDBJ databases">
        <title>Transcriptomic and genomic resources for Thalictrum thalictroides and T. hernandezii: Facilitating candidate gene discovery in an emerging model plant lineage.</title>
        <authorList>
            <person name="Arias T."/>
            <person name="Riano-Pachon D.M."/>
            <person name="Di Stilio V.S."/>
        </authorList>
    </citation>
    <scope>NUCLEOTIDE SEQUENCE [LARGE SCALE GENOMIC DNA]</scope>
    <source>
        <strain evidence="3">cv. WT478/WT964</strain>
        <tissue evidence="2">Leaves</tissue>
    </source>
</reference>
<comment type="caution">
    <text evidence="2">The sequence shown here is derived from an EMBL/GenBank/DDBJ whole genome shotgun (WGS) entry which is preliminary data.</text>
</comment>
<name>A0A7J6VJ01_THATH</name>